<reference evidence="2 3" key="1">
    <citation type="journal article" date="2014" name="Genome Announc.">
        <title>Complete Genome Sequences of Fish Pathogenic Weissella ceti Strains WS74 and WS105.</title>
        <authorList>
            <person name="Figueiredo H.C."/>
            <person name="Leal C.A."/>
            <person name="Dorella F.A."/>
            <person name="Carvalho A.F."/>
            <person name="Soares S.C."/>
            <person name="Pereira F.L."/>
            <person name="Azevedo V.A."/>
        </authorList>
    </citation>
    <scope>NUCLEOTIDE SEQUENCE [LARGE SCALE GENOMIC DNA]</scope>
    <source>
        <strain evidence="2 3">WS74</strain>
    </source>
</reference>
<feature type="transmembrane region" description="Helical" evidence="1">
    <location>
        <begin position="847"/>
        <end position="868"/>
    </location>
</feature>
<dbReference type="EMBL" id="CP009223">
    <property type="protein sequence ID" value="AIM63317.1"/>
    <property type="molecule type" value="Genomic_DNA"/>
</dbReference>
<keyword evidence="1" id="KW-1133">Transmembrane helix</keyword>
<keyword evidence="1" id="KW-0812">Transmembrane</keyword>
<dbReference type="InterPro" id="IPR018580">
    <property type="entry name" value="Uncharacterised_YfhO"/>
</dbReference>
<dbReference type="PATRIC" id="fig|759620.7.peg.1025"/>
<dbReference type="AlphaFoldDB" id="A0A075TWM4"/>
<protein>
    <submittedName>
        <fullName evidence="2">Bacterial membrane protein</fullName>
    </submittedName>
</protein>
<sequence>MAFFNPARWQHKTRLLWLSFLLPVVFMTFYFAYRQMAPFGDSTILTVDLGQQYIDFFEAFRTAILHDPTQIFFNFSKGLGGEMYGDWAYYLLSPTNFILLLFPNAYLPAGILWLTVFKYGLVSLSFSYAIYKLGWQKSYAVPVFGFAYAQSGWFVANQLNLLWLDAAILLPLIILGIEYLFDGKRCWRYVLPLTLCFISNYYMAYMVGLFIVTYAIWRLFIQPISWKKRLKLVGKITGYTLIAIGLATMFWLPTAYTLMASKGQYMLQNLTWTFQYFPPDFLAKFFGGTFNFDQMPTGLPNIFVGSIPLITFWACLTTRKIRWQAKLATIIVTSFLIISMMFAPLDLMWHGFQYPVWYPYRFSFVFCFWLLWLCAATWQPHFRLSIKQSVSLFTLAIIAWLWLAVRYEALNFLNLSQLIIGVAFFLIFLVCFTIPFKQLYWSVLVGILVLVEMGSSTILTLNNFSYLSNSEYQTYIKNLNSITKDLPNEKHDFYRVAQSFYRTKGDPLQGHYYGASTFSSGLEHQQSTFMSLIGQPEGDNYITYTSGTLVTDSWLSMRYLLQSNGVEKNTPGTPAADEIFPRYDTNGLYDLFATNTHTLLSENPFALPLGFMTPENLEHLQLEPNTPLLNQNTLWQTATTQSKPLFTKMDFSSAVSHNTTTPTQVTNASFSRTDENKGASLELSFVPSTNDPYYLTLGNSVNADTTRITVNGTAMGNIPNHRHTIVLPLPAGKVGKVQTIKFAFNEPDLWLQNVSLYRLNMPVFKDGIQELKQRPLQLTTFSDTSITGKVTATVDQPYLTTTIPYSKGWRATVDGKDYPIDPTLDFFIGLSLEPGEHDIAFSYRPPWLMIGTLISALTFLIALTIYMYQRRSKKN</sequence>
<feature type="transmembrane region" description="Helical" evidence="1">
    <location>
        <begin position="439"/>
        <end position="461"/>
    </location>
</feature>
<dbReference type="PANTHER" id="PTHR38454:SF1">
    <property type="entry name" value="INTEGRAL MEMBRANE PROTEIN"/>
    <property type="match status" value="1"/>
</dbReference>
<organism evidence="2 3">
    <name type="scientific">Weissella ceti</name>
    <dbReference type="NCBI Taxonomy" id="759620"/>
    <lineage>
        <taxon>Bacteria</taxon>
        <taxon>Bacillati</taxon>
        <taxon>Bacillota</taxon>
        <taxon>Bacilli</taxon>
        <taxon>Lactobacillales</taxon>
        <taxon>Lactobacillaceae</taxon>
        <taxon>Weissella</taxon>
    </lineage>
</organism>
<dbReference type="Pfam" id="PF09586">
    <property type="entry name" value="YfhO"/>
    <property type="match status" value="1"/>
</dbReference>
<feature type="transmembrane region" description="Helical" evidence="1">
    <location>
        <begin position="413"/>
        <end position="432"/>
    </location>
</feature>
<feature type="transmembrane region" description="Helical" evidence="1">
    <location>
        <begin position="111"/>
        <end position="131"/>
    </location>
</feature>
<feature type="transmembrane region" description="Helical" evidence="1">
    <location>
        <begin position="162"/>
        <end position="181"/>
    </location>
</feature>
<dbReference type="PANTHER" id="PTHR38454">
    <property type="entry name" value="INTEGRAL MEMBRANE PROTEIN-RELATED"/>
    <property type="match status" value="1"/>
</dbReference>
<dbReference type="RefSeq" id="WP_009496181.1">
    <property type="nucleotide sequence ID" value="NZ_CP009223.1"/>
</dbReference>
<feature type="transmembrane region" description="Helical" evidence="1">
    <location>
        <begin position="201"/>
        <end position="220"/>
    </location>
</feature>
<feature type="transmembrane region" description="Helical" evidence="1">
    <location>
        <begin position="232"/>
        <end position="252"/>
    </location>
</feature>
<keyword evidence="3" id="KW-1185">Reference proteome</keyword>
<reference evidence="3" key="2">
    <citation type="submission" date="2014-08" db="EMBL/GenBank/DDBJ databases">
        <title>Complete genome of Weissella ceti strain WS74 isolated from diseased rainbow trout in Brazil.</title>
        <authorList>
            <person name="Figueiredo H.C.P."/>
            <person name="Leal C.A.G."/>
            <person name="Pereira F.L."/>
            <person name="Soares S.C."/>
            <person name="Dorella F.A."/>
            <person name="Carvalho A.F."/>
            <person name="Azevedo V.A.C."/>
        </authorList>
    </citation>
    <scope>NUCLEOTIDE SEQUENCE [LARGE SCALE GENOMIC DNA]</scope>
    <source>
        <strain evidence="3">WS74</strain>
    </source>
</reference>
<feature type="transmembrane region" description="Helical" evidence="1">
    <location>
        <begin position="390"/>
        <end position="407"/>
    </location>
</feature>
<evidence type="ECO:0000313" key="3">
    <source>
        <dbReference type="Proteomes" id="UP000029079"/>
    </source>
</evidence>
<feature type="transmembrane region" description="Helical" evidence="1">
    <location>
        <begin position="15"/>
        <end position="33"/>
    </location>
</feature>
<feature type="transmembrane region" description="Helical" evidence="1">
    <location>
        <begin position="298"/>
        <end position="315"/>
    </location>
</feature>
<dbReference type="STRING" id="759620.WS105_1062"/>
<feature type="transmembrane region" description="Helical" evidence="1">
    <location>
        <begin position="357"/>
        <end position="378"/>
    </location>
</feature>
<dbReference type="OrthoDB" id="9815466at2"/>
<evidence type="ECO:0000313" key="2">
    <source>
        <dbReference type="EMBL" id="AIM63317.1"/>
    </source>
</evidence>
<dbReference type="KEGG" id="wce:WS08_1000"/>
<gene>
    <name evidence="2" type="ORF">WS74_1066</name>
</gene>
<dbReference type="KEGG" id="wci:WS105_1062"/>
<accession>A0A075TWM4</accession>
<name>A0A075TWM4_9LACO</name>
<dbReference type="Proteomes" id="UP000029079">
    <property type="component" value="Chromosome"/>
</dbReference>
<dbReference type="KEGG" id="wct:WS74_1066"/>
<proteinExistence type="predicted"/>
<keyword evidence="1" id="KW-0472">Membrane</keyword>
<evidence type="ECO:0000256" key="1">
    <source>
        <dbReference type="SAM" id="Phobius"/>
    </source>
</evidence>
<feature type="transmembrane region" description="Helical" evidence="1">
    <location>
        <begin position="327"/>
        <end position="345"/>
    </location>
</feature>